<organism evidence="1 2">
    <name type="scientific">Brachionus plicatilis</name>
    <name type="common">Marine rotifer</name>
    <name type="synonym">Brachionus muelleri</name>
    <dbReference type="NCBI Taxonomy" id="10195"/>
    <lineage>
        <taxon>Eukaryota</taxon>
        <taxon>Metazoa</taxon>
        <taxon>Spiralia</taxon>
        <taxon>Gnathifera</taxon>
        <taxon>Rotifera</taxon>
        <taxon>Eurotatoria</taxon>
        <taxon>Monogononta</taxon>
        <taxon>Pseudotrocha</taxon>
        <taxon>Ploima</taxon>
        <taxon>Brachionidae</taxon>
        <taxon>Brachionus</taxon>
    </lineage>
</organism>
<evidence type="ECO:0000313" key="2">
    <source>
        <dbReference type="Proteomes" id="UP000276133"/>
    </source>
</evidence>
<protein>
    <submittedName>
        <fullName evidence="1">Uncharacterized protein</fullName>
    </submittedName>
</protein>
<reference evidence="1 2" key="1">
    <citation type="journal article" date="2018" name="Sci. Rep.">
        <title>Genomic signatures of local adaptation to the degree of environmental predictability in rotifers.</title>
        <authorList>
            <person name="Franch-Gras L."/>
            <person name="Hahn C."/>
            <person name="Garcia-Roger E.M."/>
            <person name="Carmona M.J."/>
            <person name="Serra M."/>
            <person name="Gomez A."/>
        </authorList>
    </citation>
    <scope>NUCLEOTIDE SEQUENCE [LARGE SCALE GENOMIC DNA]</scope>
    <source>
        <strain evidence="1">HYR1</strain>
    </source>
</reference>
<keyword evidence="2" id="KW-1185">Reference proteome</keyword>
<evidence type="ECO:0000313" key="1">
    <source>
        <dbReference type="EMBL" id="RNA37318.1"/>
    </source>
</evidence>
<sequence length="63" mass="7378">MIGMILRTEFQLLKNNSATHTRKMKSLIIVYIEYSRFCVILVSIKENKTLIEFSCLGLKGNYY</sequence>
<name>A0A3M7SP69_BRAPC</name>
<gene>
    <name evidence="1" type="ORF">BpHYR1_000085</name>
</gene>
<comment type="caution">
    <text evidence="1">The sequence shown here is derived from an EMBL/GenBank/DDBJ whole genome shotgun (WGS) entry which is preliminary data.</text>
</comment>
<dbReference type="EMBL" id="REGN01001061">
    <property type="protein sequence ID" value="RNA37318.1"/>
    <property type="molecule type" value="Genomic_DNA"/>
</dbReference>
<accession>A0A3M7SP69</accession>
<dbReference type="Proteomes" id="UP000276133">
    <property type="component" value="Unassembled WGS sequence"/>
</dbReference>
<dbReference type="AlphaFoldDB" id="A0A3M7SP69"/>
<proteinExistence type="predicted"/>